<proteinExistence type="predicted"/>
<feature type="domain" description="Rnh202 triple barrel" evidence="8">
    <location>
        <begin position="11"/>
        <end position="101"/>
    </location>
</feature>
<evidence type="ECO:0000256" key="5">
    <source>
        <dbReference type="ARBA" id="ARBA00033464"/>
    </source>
</evidence>
<dbReference type="Pfam" id="PF09468">
    <property type="entry name" value="RNase_H2-Ydr279"/>
    <property type="match status" value="1"/>
</dbReference>
<reference evidence="9 10" key="1">
    <citation type="journal article" date="2012" name="Eukaryot. Cell">
        <title>Draft genome sequence of Wickerhamomyces ciferrii NRRL Y-1031 F-60-10.</title>
        <authorList>
            <person name="Schneider J."/>
            <person name="Andrea H."/>
            <person name="Blom J."/>
            <person name="Jaenicke S."/>
            <person name="Ruckert C."/>
            <person name="Schorsch C."/>
            <person name="Szczepanowski R."/>
            <person name="Farwick M."/>
            <person name="Goesmann A."/>
            <person name="Puhler A."/>
            <person name="Schaffer S."/>
            <person name="Tauch A."/>
            <person name="Kohler T."/>
            <person name="Brinkrolf K."/>
        </authorList>
    </citation>
    <scope>NUCLEOTIDE SEQUENCE [LARGE SCALE GENOMIC DNA]</scope>
    <source>
        <strain evidence="10">ATCC 14091 / BCRC 22168 / CBS 111 / JCM 3599 / NBRC 0793 / NRRL Y-1031 F-60-10</strain>
    </source>
</reference>
<sequence length="318" mass="36654">MSLNSARIILFPESTQDSLKIVNLPHPRTNQEYHYALVNNEELYELTEFDNDNPHSKTNHLRSLTKTDGKPVRSLLLENVNDESDGLVLEESNIIISTKFNFTYILITYFILQLEQGKEFRRYQSLEDITDVLEESIPIILQLPGSLLNTSLENICDSINENDEKFYKFSEEKTINYLKTKSELISQNFPKSIESTIVSPLLYPANIDEKIPEDIKKLALIKYSIHLISSYLHPKTESRLNSSYNFESVNEYITKIQKEKLQKKAAEDQIQNLNQINAQNKRSIGVQDNKNRKKPTPAKKIPSKVIKGPLDGFFGKKK</sequence>
<dbReference type="InParanoid" id="K0KPE8"/>
<dbReference type="PANTHER" id="PTHR13383:SF11">
    <property type="entry name" value="RIBONUCLEASE H2 SUBUNIT B"/>
    <property type="match status" value="1"/>
</dbReference>
<dbReference type="AlphaFoldDB" id="K0KPE8"/>
<dbReference type="Proteomes" id="UP000009328">
    <property type="component" value="Unassembled WGS sequence"/>
</dbReference>
<dbReference type="FunCoup" id="K0KPE8">
    <property type="interactions" value="97"/>
</dbReference>
<dbReference type="InterPro" id="IPR041195">
    <property type="entry name" value="Rnh202_N"/>
</dbReference>
<accession>K0KPE8</accession>
<dbReference type="eggNOG" id="ENOG502SBFM">
    <property type="taxonomic scope" value="Eukaryota"/>
</dbReference>
<dbReference type="GO" id="GO:0032299">
    <property type="term" value="C:ribonuclease H2 complex"/>
    <property type="evidence" value="ECO:0007669"/>
    <property type="project" value="InterPro"/>
</dbReference>
<comment type="subcellular location">
    <subcellularLocation>
        <location evidence="1">Nucleus</location>
    </subcellularLocation>
</comment>
<organism evidence="9 10">
    <name type="scientific">Wickerhamomyces ciferrii (strain ATCC 14091 / BCRC 22168 / CBS 111 / JCM 3599 / NBRC 0793 / NRRL Y-1031 F-60-10)</name>
    <name type="common">Yeast</name>
    <name type="synonym">Pichia ciferrii</name>
    <dbReference type="NCBI Taxonomy" id="1206466"/>
    <lineage>
        <taxon>Eukaryota</taxon>
        <taxon>Fungi</taxon>
        <taxon>Dikarya</taxon>
        <taxon>Ascomycota</taxon>
        <taxon>Saccharomycotina</taxon>
        <taxon>Saccharomycetes</taxon>
        <taxon>Phaffomycetales</taxon>
        <taxon>Wickerhamomycetaceae</taxon>
        <taxon>Wickerhamomyces</taxon>
    </lineage>
</organism>
<dbReference type="HOGENOM" id="CLU_075897_0_0_1"/>
<evidence type="ECO:0000313" key="10">
    <source>
        <dbReference type="Proteomes" id="UP000009328"/>
    </source>
</evidence>
<evidence type="ECO:0000256" key="2">
    <source>
        <dbReference type="ARBA" id="ARBA00019062"/>
    </source>
</evidence>
<keyword evidence="3" id="KW-0539">Nucleus</keyword>
<dbReference type="Gene3D" id="1.10.20.120">
    <property type="match status" value="1"/>
</dbReference>
<feature type="region of interest" description="Disordered" evidence="6">
    <location>
        <begin position="276"/>
        <end position="303"/>
    </location>
</feature>
<dbReference type="Pfam" id="PF17745">
    <property type="entry name" value="Ydr279_N"/>
    <property type="match status" value="1"/>
</dbReference>
<gene>
    <name evidence="9" type="ORF">BN7_3616</name>
</gene>
<evidence type="ECO:0000256" key="1">
    <source>
        <dbReference type="ARBA" id="ARBA00004123"/>
    </source>
</evidence>
<protein>
    <recommendedName>
        <fullName evidence="2">Ribonuclease H2 subunit B</fullName>
    </recommendedName>
    <alternativeName>
        <fullName evidence="5">Ribonuclease HI subunit B</fullName>
    </alternativeName>
</protein>
<evidence type="ECO:0000259" key="8">
    <source>
        <dbReference type="Pfam" id="PF17745"/>
    </source>
</evidence>
<dbReference type="STRING" id="1206466.K0KPE8"/>
<dbReference type="PANTHER" id="PTHR13383">
    <property type="entry name" value="RIBONUCLEASE H2 SUBUNIT B"/>
    <property type="match status" value="1"/>
</dbReference>
<comment type="caution">
    <text evidence="9">The sequence shown here is derived from an EMBL/GenBank/DDBJ whole genome shotgun (WGS) entry which is preliminary data.</text>
</comment>
<evidence type="ECO:0000256" key="3">
    <source>
        <dbReference type="ARBA" id="ARBA00023242"/>
    </source>
</evidence>
<keyword evidence="10" id="KW-1185">Reference proteome</keyword>
<evidence type="ECO:0000259" key="7">
    <source>
        <dbReference type="Pfam" id="PF09468"/>
    </source>
</evidence>
<dbReference type="InterPro" id="IPR019024">
    <property type="entry name" value="RNase_H2_suB_wHTH"/>
</dbReference>
<comment type="function">
    <text evidence="4">Non catalytic subunit of RNase H2, an endonuclease that specifically degrades the RNA of RNA:DNA hybrids. Participates in DNA replication, possibly by mediating the removal of lagging-strand Okazaki fragment RNA primers during DNA replication. Mediates the excision of single ribonucleotides from DNA:RNA duplexes.</text>
</comment>
<dbReference type="EMBL" id="CAIF01000104">
    <property type="protein sequence ID" value="CCH44057.1"/>
    <property type="molecule type" value="Genomic_DNA"/>
</dbReference>
<evidence type="ECO:0000256" key="4">
    <source>
        <dbReference type="ARBA" id="ARBA00024778"/>
    </source>
</evidence>
<evidence type="ECO:0000313" key="9">
    <source>
        <dbReference type="EMBL" id="CCH44057.1"/>
    </source>
</evidence>
<dbReference type="InterPro" id="IPR040456">
    <property type="entry name" value="RNase_H2_suB"/>
</dbReference>
<name>K0KPE8_WICCF</name>
<evidence type="ECO:0000256" key="6">
    <source>
        <dbReference type="SAM" id="MobiDB-lite"/>
    </source>
</evidence>
<dbReference type="GO" id="GO:0005654">
    <property type="term" value="C:nucleoplasm"/>
    <property type="evidence" value="ECO:0007669"/>
    <property type="project" value="TreeGrafter"/>
</dbReference>
<feature type="domain" description="Ribonuclease H2 subunit B wHTH" evidence="7">
    <location>
        <begin position="104"/>
        <end position="240"/>
    </location>
</feature>
<dbReference type="GO" id="GO:0006401">
    <property type="term" value="P:RNA catabolic process"/>
    <property type="evidence" value="ECO:0007669"/>
    <property type="project" value="TreeGrafter"/>
</dbReference>